<gene>
    <name evidence="1" type="ORF">PFRI_32020</name>
</gene>
<sequence length="231" mass="25708">MLETDLYPPVKSFLEAQGYEVKGEVGKLDVMAMRGDEPPVIVELKTGFSLSLFHQGVERLSICDTVYICVPRPKGKSGIKSLKRNSSLCRRLGLGLLTVRVSDNFVEAHVDPTPYVPRKSKKKTEKHLREFQRLVGDPNTGGSTRQGLVTAYRQDALKCLGFLEGHGPTKASKIAKITGVPTARNLMSNNHYGWFERVDKGIYWLSPKGQAALGEYEADLDAIRDLYQVPE</sequence>
<dbReference type="InterPro" id="IPR018679">
    <property type="entry name" value="DUF2161"/>
</dbReference>
<dbReference type="Proteomes" id="UP000184514">
    <property type="component" value="Unassembled WGS sequence"/>
</dbReference>
<reference evidence="1 2" key="1">
    <citation type="submission" date="2016-10" db="EMBL/GenBank/DDBJ databases">
        <title>Genome sequence of Planktotalea frisia SH6-1.</title>
        <authorList>
            <person name="Poehlein A."/>
            <person name="Bakenhus I."/>
            <person name="Voget S."/>
            <person name="Brinkhoff T."/>
            <person name="Simon M."/>
        </authorList>
    </citation>
    <scope>NUCLEOTIDE SEQUENCE [LARGE SCALE GENOMIC DNA]</scope>
    <source>
        <strain evidence="1 2">SH6-1</strain>
    </source>
</reference>
<comment type="caution">
    <text evidence="1">The sequence shown here is derived from an EMBL/GenBank/DDBJ whole genome shotgun (WGS) entry which is preliminary data.</text>
</comment>
<dbReference type="Pfam" id="PF09929">
    <property type="entry name" value="DUF2161"/>
    <property type="match status" value="1"/>
</dbReference>
<protein>
    <submittedName>
        <fullName evidence="1">Uncharacterized protein</fullName>
    </submittedName>
</protein>
<name>A0A1L9NTI6_9RHOB</name>
<keyword evidence="2" id="KW-1185">Reference proteome</keyword>
<evidence type="ECO:0000313" key="2">
    <source>
        <dbReference type="Proteomes" id="UP000184514"/>
    </source>
</evidence>
<organism evidence="1 2">
    <name type="scientific">Planktotalea frisia</name>
    <dbReference type="NCBI Taxonomy" id="696762"/>
    <lineage>
        <taxon>Bacteria</taxon>
        <taxon>Pseudomonadati</taxon>
        <taxon>Pseudomonadota</taxon>
        <taxon>Alphaproteobacteria</taxon>
        <taxon>Rhodobacterales</taxon>
        <taxon>Paracoccaceae</taxon>
        <taxon>Planktotalea</taxon>
    </lineage>
</organism>
<dbReference type="RefSeq" id="WP_072631714.1">
    <property type="nucleotide sequence ID" value="NZ_MLCB01000175.1"/>
</dbReference>
<dbReference type="OrthoDB" id="9795163at2"/>
<proteinExistence type="predicted"/>
<accession>A0A1L9NTI6</accession>
<dbReference type="AlphaFoldDB" id="A0A1L9NTI6"/>
<dbReference type="STRING" id="696762.PFRI_32020"/>
<evidence type="ECO:0000313" key="1">
    <source>
        <dbReference type="EMBL" id="OJI92567.1"/>
    </source>
</evidence>
<dbReference type="EMBL" id="MLCB01000175">
    <property type="protein sequence ID" value="OJI92567.1"/>
    <property type="molecule type" value="Genomic_DNA"/>
</dbReference>